<dbReference type="HOGENOM" id="CLU_116157_1_0_9"/>
<dbReference type="SMART" id="SM01323">
    <property type="entry name" value="YajC"/>
    <property type="match status" value="1"/>
</dbReference>
<feature type="region of interest" description="Disordered" evidence="10">
    <location>
        <begin position="95"/>
        <end position="160"/>
    </location>
</feature>
<gene>
    <name evidence="12" type="ORF">JG30_04130</name>
</gene>
<sequence>MQFLAAASGGMGNYTILIFFVLMIVLMYFTMYRPQKKQQEQRQKMLNAIKVGDPVVTIGGLHGTIDELDDANQTVVLDCDGIYLTFSRSAIRTIAKTKQQPAATNKTQTTTANDSKKASTSAPEDDSQPAPQKAAEVEPPAETTPTSAEKSKTTEADQEA</sequence>
<dbReference type="Pfam" id="PF02699">
    <property type="entry name" value="YajC"/>
    <property type="match status" value="1"/>
</dbReference>
<evidence type="ECO:0000256" key="5">
    <source>
        <dbReference type="ARBA" id="ARBA00022692"/>
    </source>
</evidence>
<evidence type="ECO:0000256" key="1">
    <source>
        <dbReference type="ARBA" id="ARBA00004162"/>
    </source>
</evidence>
<keyword evidence="6" id="KW-0653">Protein transport</keyword>
<evidence type="ECO:0000313" key="13">
    <source>
        <dbReference type="Proteomes" id="UP000033558"/>
    </source>
</evidence>
<feature type="compositionally biased region" description="Basic and acidic residues" evidence="10">
    <location>
        <begin position="149"/>
        <end position="160"/>
    </location>
</feature>
<dbReference type="GO" id="GO:0005886">
    <property type="term" value="C:plasma membrane"/>
    <property type="evidence" value="ECO:0007669"/>
    <property type="project" value="UniProtKB-SubCell"/>
</dbReference>
<comment type="subcellular location">
    <subcellularLocation>
        <location evidence="1">Cell membrane</location>
        <topology evidence="1">Single-pass membrane protein</topology>
    </subcellularLocation>
</comment>
<evidence type="ECO:0000256" key="6">
    <source>
        <dbReference type="ARBA" id="ARBA00022927"/>
    </source>
</evidence>
<keyword evidence="8" id="KW-0811">Translocation</keyword>
<comment type="caution">
    <text evidence="12">The sequence shown here is derived from an EMBL/GenBank/DDBJ whole genome shotgun (WGS) entry which is preliminary data.</text>
</comment>
<feature type="compositionally biased region" description="Low complexity" evidence="10">
    <location>
        <begin position="96"/>
        <end position="113"/>
    </location>
</feature>
<keyword evidence="7 11" id="KW-1133">Transmembrane helix</keyword>
<dbReference type="Proteomes" id="UP000033558">
    <property type="component" value="Unassembled WGS sequence"/>
</dbReference>
<evidence type="ECO:0000256" key="10">
    <source>
        <dbReference type="SAM" id="MobiDB-lite"/>
    </source>
</evidence>
<feature type="transmembrane region" description="Helical" evidence="11">
    <location>
        <begin position="12"/>
        <end position="32"/>
    </location>
</feature>
<evidence type="ECO:0000256" key="7">
    <source>
        <dbReference type="ARBA" id="ARBA00022989"/>
    </source>
</evidence>
<dbReference type="InterPro" id="IPR003849">
    <property type="entry name" value="Preprotein_translocase_YajC"/>
</dbReference>
<dbReference type="NCBIfam" id="TIGR00739">
    <property type="entry name" value="yajC"/>
    <property type="match status" value="1"/>
</dbReference>
<reference evidence="12 13" key="1">
    <citation type="submission" date="2015-01" db="EMBL/GenBank/DDBJ databases">
        <title>Comparative genomics of the lactic acid bacteria isolated from the honey bee gut.</title>
        <authorList>
            <person name="Ellegaard K.M."/>
            <person name="Tamarit D."/>
            <person name="Javelind E."/>
            <person name="Olofsson T."/>
            <person name="Andersson S.G."/>
            <person name="Vasquez A."/>
        </authorList>
    </citation>
    <scope>NUCLEOTIDE SEQUENCE [LARGE SCALE GENOMIC DNA]</scope>
    <source>
        <strain evidence="12 13">Bin4</strain>
    </source>
</reference>
<proteinExistence type="inferred from homology"/>
<comment type="similarity">
    <text evidence="2">Belongs to the YajC family.</text>
</comment>
<dbReference type="AlphaFoldDB" id="A0A0F4LWE5"/>
<evidence type="ECO:0000256" key="4">
    <source>
        <dbReference type="ARBA" id="ARBA00022475"/>
    </source>
</evidence>
<organism evidence="12 13">
    <name type="scientific">Bombilactobacillus mellifer</name>
    <dbReference type="NCBI Taxonomy" id="1218492"/>
    <lineage>
        <taxon>Bacteria</taxon>
        <taxon>Bacillati</taxon>
        <taxon>Bacillota</taxon>
        <taxon>Bacilli</taxon>
        <taxon>Lactobacillales</taxon>
        <taxon>Lactobacillaceae</taxon>
        <taxon>Bombilactobacillus</taxon>
    </lineage>
</organism>
<name>A0A0F4LWE5_9LACO</name>
<evidence type="ECO:0000256" key="9">
    <source>
        <dbReference type="ARBA" id="ARBA00023136"/>
    </source>
</evidence>
<dbReference type="PRINTS" id="PR01853">
    <property type="entry name" value="YAJCTRNLCASE"/>
</dbReference>
<dbReference type="PANTHER" id="PTHR33909">
    <property type="entry name" value="SEC TRANSLOCON ACCESSORY COMPLEX SUBUNIT YAJC"/>
    <property type="match status" value="1"/>
</dbReference>
<dbReference type="EMBL" id="JXJQ01000005">
    <property type="protein sequence ID" value="KJY62624.1"/>
    <property type="molecule type" value="Genomic_DNA"/>
</dbReference>
<dbReference type="PANTHER" id="PTHR33909:SF1">
    <property type="entry name" value="SEC TRANSLOCON ACCESSORY COMPLEX SUBUNIT YAJC"/>
    <property type="match status" value="1"/>
</dbReference>
<dbReference type="GO" id="GO:0015031">
    <property type="term" value="P:protein transport"/>
    <property type="evidence" value="ECO:0007669"/>
    <property type="project" value="UniProtKB-KW"/>
</dbReference>
<evidence type="ECO:0000256" key="2">
    <source>
        <dbReference type="ARBA" id="ARBA00006742"/>
    </source>
</evidence>
<accession>A0A0F4LWE5</accession>
<keyword evidence="13" id="KW-1185">Reference proteome</keyword>
<keyword evidence="5 11" id="KW-0812">Transmembrane</keyword>
<evidence type="ECO:0000256" key="11">
    <source>
        <dbReference type="SAM" id="Phobius"/>
    </source>
</evidence>
<dbReference type="STRING" id="1218492.JG30_04130"/>
<evidence type="ECO:0000256" key="3">
    <source>
        <dbReference type="ARBA" id="ARBA00022448"/>
    </source>
</evidence>
<evidence type="ECO:0000256" key="8">
    <source>
        <dbReference type="ARBA" id="ARBA00023010"/>
    </source>
</evidence>
<dbReference type="RefSeq" id="WP_245626282.1">
    <property type="nucleotide sequence ID" value="NZ_JBHSZT010000003.1"/>
</dbReference>
<keyword evidence="4" id="KW-1003">Cell membrane</keyword>
<keyword evidence="9 11" id="KW-0472">Membrane</keyword>
<keyword evidence="3" id="KW-0813">Transport</keyword>
<protein>
    <submittedName>
        <fullName evidence="12">Preprotein translocase YajC subunit</fullName>
    </submittedName>
</protein>
<evidence type="ECO:0000313" key="12">
    <source>
        <dbReference type="EMBL" id="KJY62624.1"/>
    </source>
</evidence>
<dbReference type="PATRIC" id="fig|1218492.5.peg.535"/>